<dbReference type="PANTHER" id="PTHR30061">
    <property type="entry name" value="MALTOSE-BINDING PERIPLASMIC PROTEIN"/>
    <property type="match status" value="1"/>
</dbReference>
<accession>A0ABY3WHT0</accession>
<evidence type="ECO:0000313" key="6">
    <source>
        <dbReference type="EMBL" id="UNM12151.1"/>
    </source>
</evidence>
<dbReference type="RefSeq" id="WP_242330752.1">
    <property type="nucleotide sequence ID" value="NZ_CP071872.1"/>
</dbReference>
<organism evidence="6 7">
    <name type="scientific">Streptomyces formicae</name>
    <dbReference type="NCBI Taxonomy" id="1616117"/>
    <lineage>
        <taxon>Bacteria</taxon>
        <taxon>Bacillati</taxon>
        <taxon>Actinomycetota</taxon>
        <taxon>Actinomycetes</taxon>
        <taxon>Kitasatosporales</taxon>
        <taxon>Streptomycetaceae</taxon>
        <taxon>Streptomyces</taxon>
    </lineage>
</organism>
<sequence length="412" mass="43728">MSRTRRSLLAAVSLTLAASMTSACGGILGGGGDDSASGKTLEFWMYQPTLPQQSEAIQKLKEGFEKENNVKVKIVEVPKDDYNTKLASALSSGGGPDAGYLDQPLVASYALDGSVQKVPAGTIDETAYFAGALETNRVGGDLYGVPIAHTTVALFYNKKFVKTPPKTWDELLATSEAVHKAHPDVAGVNVPKGDGYGAWIIPAFVGSAGGTMADTEAKKVTFDDQPAVEAVTLWTDLLKSSPRKITDTADSFGHERAAMTFTGPWDVAAFKDKFPDLDFGVAPLPVKNTPAGNIGGENSVVFKGAKDSELAWKWLEYLTDTEHNGALANALSGFPANQKAADKAALSADPSYRVFVEQLAVAQARPAVPEWIQINDDFVAVALDEAFRGKATPQAALTEGADKARALLKWSK</sequence>
<evidence type="ECO:0000313" key="7">
    <source>
        <dbReference type="Proteomes" id="UP000828924"/>
    </source>
</evidence>
<protein>
    <submittedName>
        <fullName evidence="6">ABC transporter substrate-binding protein</fullName>
    </submittedName>
</protein>
<comment type="similarity">
    <text evidence="1">Belongs to the bacterial solute-binding protein 1 family.</text>
</comment>
<proteinExistence type="inferred from homology"/>
<dbReference type="SUPFAM" id="SSF53850">
    <property type="entry name" value="Periplasmic binding protein-like II"/>
    <property type="match status" value="1"/>
</dbReference>
<dbReference type="PRINTS" id="PR00181">
    <property type="entry name" value="MALTOSEBP"/>
</dbReference>
<dbReference type="Proteomes" id="UP000828924">
    <property type="component" value="Chromosome"/>
</dbReference>
<feature type="chain" id="PRO_5045817760" evidence="5">
    <location>
        <begin position="26"/>
        <end position="412"/>
    </location>
</feature>
<evidence type="ECO:0000256" key="3">
    <source>
        <dbReference type="ARBA" id="ARBA00022597"/>
    </source>
</evidence>
<evidence type="ECO:0000256" key="2">
    <source>
        <dbReference type="ARBA" id="ARBA00022448"/>
    </source>
</evidence>
<reference evidence="6 7" key="1">
    <citation type="submission" date="2021-03" db="EMBL/GenBank/DDBJ databases">
        <title>Complete genome of Streptomyces formicae strain 1H-GS9 (DSM 100524).</title>
        <authorList>
            <person name="Atanasov K.E."/>
            <person name="Altabella T."/>
            <person name="Ferrer A."/>
        </authorList>
    </citation>
    <scope>NUCLEOTIDE SEQUENCE [LARGE SCALE GENOMIC DNA]</scope>
    <source>
        <strain evidence="6 7">1H-GS9</strain>
    </source>
</reference>
<keyword evidence="3" id="KW-0762">Sugar transport</keyword>
<dbReference type="Pfam" id="PF13416">
    <property type="entry name" value="SBP_bac_8"/>
    <property type="match status" value="1"/>
</dbReference>
<dbReference type="InterPro" id="IPR006059">
    <property type="entry name" value="SBP"/>
</dbReference>
<evidence type="ECO:0000256" key="1">
    <source>
        <dbReference type="ARBA" id="ARBA00008520"/>
    </source>
</evidence>
<dbReference type="Gene3D" id="3.40.190.10">
    <property type="entry name" value="Periplasmic binding protein-like II"/>
    <property type="match status" value="2"/>
</dbReference>
<evidence type="ECO:0000256" key="4">
    <source>
        <dbReference type="ARBA" id="ARBA00022729"/>
    </source>
</evidence>
<keyword evidence="4 5" id="KW-0732">Signal</keyword>
<gene>
    <name evidence="6" type="ORF">J4032_11915</name>
</gene>
<keyword evidence="2" id="KW-0813">Transport</keyword>
<name>A0ABY3WHT0_9ACTN</name>
<dbReference type="CDD" id="cd14748">
    <property type="entry name" value="PBP2_UgpB"/>
    <property type="match status" value="1"/>
</dbReference>
<dbReference type="EMBL" id="CP071872">
    <property type="protein sequence ID" value="UNM12151.1"/>
    <property type="molecule type" value="Genomic_DNA"/>
</dbReference>
<feature type="signal peptide" evidence="5">
    <location>
        <begin position="1"/>
        <end position="25"/>
    </location>
</feature>
<dbReference type="PANTHER" id="PTHR30061:SF50">
    <property type="entry name" value="MALTOSE_MALTODEXTRIN-BINDING PERIPLASMIC PROTEIN"/>
    <property type="match status" value="1"/>
</dbReference>
<evidence type="ECO:0000256" key="5">
    <source>
        <dbReference type="SAM" id="SignalP"/>
    </source>
</evidence>
<dbReference type="PROSITE" id="PS51257">
    <property type="entry name" value="PROKAR_LIPOPROTEIN"/>
    <property type="match status" value="1"/>
</dbReference>
<keyword evidence="7" id="KW-1185">Reference proteome</keyword>
<dbReference type="InterPro" id="IPR006060">
    <property type="entry name" value="Maltose/Cyclodextrin-bd"/>
</dbReference>